<dbReference type="GO" id="GO:0052621">
    <property type="term" value="F:diguanylate cyclase activity"/>
    <property type="evidence" value="ECO:0007669"/>
    <property type="project" value="UniProtKB-EC"/>
</dbReference>
<dbReference type="CDD" id="cd01949">
    <property type="entry name" value="GGDEF"/>
    <property type="match status" value="1"/>
</dbReference>
<proteinExistence type="predicted"/>
<reference evidence="6 7" key="1">
    <citation type="journal article" date="2016" name="BMC Genomics">
        <title>Combined genomic and structural analyses of a cultured magnetotactic bacterium reveals its niche adaptation to a dynamic environment.</title>
        <authorList>
            <person name="Araujo A.C."/>
            <person name="Morillo V."/>
            <person name="Cypriano J."/>
            <person name="Teixeira L.C."/>
            <person name="Leao P."/>
            <person name="Lyra S."/>
            <person name="Almeida L.G."/>
            <person name="Bazylinski D.A."/>
            <person name="Vasconcellos A.T."/>
            <person name="Abreu F."/>
            <person name="Lins U."/>
        </authorList>
    </citation>
    <scope>NUCLEOTIDE SEQUENCE [LARGE SCALE GENOMIC DNA]</scope>
    <source>
        <strain evidence="6 7">IT-1</strain>
    </source>
</reference>
<dbReference type="Gene3D" id="3.40.50.2300">
    <property type="match status" value="2"/>
</dbReference>
<gene>
    <name evidence="6" type="ORF">MAIT1_02687</name>
</gene>
<dbReference type="InterPro" id="IPR000160">
    <property type="entry name" value="GGDEF_dom"/>
</dbReference>
<dbReference type="Pfam" id="PF00072">
    <property type="entry name" value="Response_reg"/>
    <property type="match status" value="2"/>
</dbReference>
<accession>A0A1Y2K3A1</accession>
<comment type="catalytic activity">
    <reaction evidence="2">
        <text>2 GTP = 3',3'-c-di-GMP + 2 diphosphate</text>
        <dbReference type="Rhea" id="RHEA:24898"/>
        <dbReference type="ChEBI" id="CHEBI:33019"/>
        <dbReference type="ChEBI" id="CHEBI:37565"/>
        <dbReference type="ChEBI" id="CHEBI:58805"/>
        <dbReference type="EC" id="2.7.7.65"/>
    </reaction>
</comment>
<dbReference type="EMBL" id="LVJN01000020">
    <property type="protein sequence ID" value="OSM02530.1"/>
    <property type="molecule type" value="Genomic_DNA"/>
</dbReference>
<dbReference type="GO" id="GO:0005886">
    <property type="term" value="C:plasma membrane"/>
    <property type="evidence" value="ECO:0007669"/>
    <property type="project" value="TreeGrafter"/>
</dbReference>
<keyword evidence="7" id="KW-1185">Reference proteome</keyword>
<dbReference type="RefSeq" id="WP_158089610.1">
    <property type="nucleotide sequence ID" value="NZ_LVJN01000020.1"/>
</dbReference>
<dbReference type="OrthoDB" id="9812260at2"/>
<dbReference type="NCBIfam" id="TIGR00254">
    <property type="entry name" value="GGDEF"/>
    <property type="match status" value="1"/>
</dbReference>
<protein>
    <recommendedName>
        <fullName evidence="1">diguanylate cyclase</fullName>
        <ecNumber evidence="1">2.7.7.65</ecNumber>
    </recommendedName>
</protein>
<evidence type="ECO:0000259" key="4">
    <source>
        <dbReference type="PROSITE" id="PS50110"/>
    </source>
</evidence>
<evidence type="ECO:0000313" key="6">
    <source>
        <dbReference type="EMBL" id="OSM02530.1"/>
    </source>
</evidence>
<dbReference type="CDD" id="cd17544">
    <property type="entry name" value="REC_2_GGDEF"/>
    <property type="match status" value="1"/>
</dbReference>
<dbReference type="SMART" id="SM00448">
    <property type="entry name" value="REC"/>
    <property type="match status" value="2"/>
</dbReference>
<sequence length="417" mass="47548">MLNILVVEDSQVQAELLKRRIFSTLKFQVTHTTSYAQTQELLEKGDVEFFLALSDLVLPDAKDGEVVDLVVEHEIPCIVFTSVYSDDVRERMETKSIVDYVVKQGSNVDLVVDLVERVHRNRDVKILIVDDSRTSRAVTRKMLELYQFQVIEASNGLEATRMLMDHPDTRLVITDYMMPEMDGFELLSWIRNSMGKSRNELSVMGLSAYGTNALSARFIKSGGNDFLSKPFLREELMCRVVQDVELLEHVATIQEMARLDFLTGLSNRRHFFDVGEKLFSNAKRENITLGLAMMDIDHFKGVNDGFGHYAGDLVLKMMAKQMEESFRQTDVVARMGGEEFAILLSNASPDRIYETFERFRKRIEEATTQFGSHAIRVTVSIGITTTLHGSLEEMVNEADKRLYHAKETGRNQVVFES</sequence>
<name>A0A1Y2K3A1_9PROT</name>
<feature type="modified residue" description="4-aspartylphosphate" evidence="3">
    <location>
        <position position="55"/>
    </location>
</feature>
<dbReference type="InterPro" id="IPR029787">
    <property type="entry name" value="Nucleotide_cyclase"/>
</dbReference>
<dbReference type="PANTHER" id="PTHR45138">
    <property type="entry name" value="REGULATORY COMPONENTS OF SENSORY TRANSDUCTION SYSTEM"/>
    <property type="match status" value="1"/>
</dbReference>
<dbReference type="PROSITE" id="PS50887">
    <property type="entry name" value="GGDEF"/>
    <property type="match status" value="1"/>
</dbReference>
<dbReference type="EC" id="2.7.7.65" evidence="1"/>
<dbReference type="PANTHER" id="PTHR45138:SF9">
    <property type="entry name" value="DIGUANYLATE CYCLASE DGCM-RELATED"/>
    <property type="match status" value="1"/>
</dbReference>
<keyword evidence="3" id="KW-0597">Phosphoprotein</keyword>
<organism evidence="6 7">
    <name type="scientific">Magnetofaba australis IT-1</name>
    <dbReference type="NCBI Taxonomy" id="1434232"/>
    <lineage>
        <taxon>Bacteria</taxon>
        <taxon>Pseudomonadati</taxon>
        <taxon>Pseudomonadota</taxon>
        <taxon>Magnetococcia</taxon>
        <taxon>Magnetococcales</taxon>
        <taxon>Magnetococcaceae</taxon>
        <taxon>Magnetofaba</taxon>
    </lineage>
</organism>
<dbReference type="SUPFAM" id="SSF55073">
    <property type="entry name" value="Nucleotide cyclase"/>
    <property type="match status" value="1"/>
</dbReference>
<evidence type="ECO:0000256" key="1">
    <source>
        <dbReference type="ARBA" id="ARBA00012528"/>
    </source>
</evidence>
<dbReference type="Proteomes" id="UP000194003">
    <property type="component" value="Unassembled WGS sequence"/>
</dbReference>
<evidence type="ECO:0000313" key="7">
    <source>
        <dbReference type="Proteomes" id="UP000194003"/>
    </source>
</evidence>
<dbReference type="STRING" id="1434232.MAIT1_02687"/>
<feature type="domain" description="Response regulatory" evidence="4">
    <location>
        <begin position="125"/>
        <end position="244"/>
    </location>
</feature>
<dbReference type="SUPFAM" id="SSF52172">
    <property type="entry name" value="CheY-like"/>
    <property type="match status" value="2"/>
</dbReference>
<feature type="modified residue" description="4-aspartylphosphate" evidence="3">
    <location>
        <position position="175"/>
    </location>
</feature>
<dbReference type="PROSITE" id="PS50110">
    <property type="entry name" value="RESPONSE_REGULATORY"/>
    <property type="match status" value="2"/>
</dbReference>
<dbReference type="InterPro" id="IPR001789">
    <property type="entry name" value="Sig_transdc_resp-reg_receiver"/>
</dbReference>
<evidence type="ECO:0000256" key="3">
    <source>
        <dbReference type="PROSITE-ProRule" id="PRU00169"/>
    </source>
</evidence>
<dbReference type="InterPro" id="IPR011006">
    <property type="entry name" value="CheY-like_superfamily"/>
</dbReference>
<dbReference type="GO" id="GO:1902201">
    <property type="term" value="P:negative regulation of bacterial-type flagellum-dependent cell motility"/>
    <property type="evidence" value="ECO:0007669"/>
    <property type="project" value="TreeGrafter"/>
</dbReference>
<dbReference type="AlphaFoldDB" id="A0A1Y2K3A1"/>
<dbReference type="GO" id="GO:0000160">
    <property type="term" value="P:phosphorelay signal transduction system"/>
    <property type="evidence" value="ECO:0007669"/>
    <property type="project" value="InterPro"/>
</dbReference>
<comment type="caution">
    <text evidence="6">The sequence shown here is derived from an EMBL/GenBank/DDBJ whole genome shotgun (WGS) entry which is preliminary data.</text>
</comment>
<dbReference type="SMART" id="SM00267">
    <property type="entry name" value="GGDEF"/>
    <property type="match status" value="1"/>
</dbReference>
<evidence type="ECO:0000259" key="5">
    <source>
        <dbReference type="PROSITE" id="PS50887"/>
    </source>
</evidence>
<feature type="domain" description="Response regulatory" evidence="4">
    <location>
        <begin position="3"/>
        <end position="118"/>
    </location>
</feature>
<feature type="domain" description="GGDEF" evidence="5">
    <location>
        <begin position="287"/>
        <end position="417"/>
    </location>
</feature>
<dbReference type="InterPro" id="IPR043128">
    <property type="entry name" value="Rev_trsase/Diguanyl_cyclase"/>
</dbReference>
<evidence type="ECO:0000256" key="2">
    <source>
        <dbReference type="ARBA" id="ARBA00034247"/>
    </source>
</evidence>
<dbReference type="FunFam" id="3.30.70.270:FF:000001">
    <property type="entry name" value="Diguanylate cyclase domain protein"/>
    <property type="match status" value="1"/>
</dbReference>
<dbReference type="Pfam" id="PF00990">
    <property type="entry name" value="GGDEF"/>
    <property type="match status" value="1"/>
</dbReference>
<dbReference type="Gene3D" id="3.30.70.270">
    <property type="match status" value="1"/>
</dbReference>
<dbReference type="GO" id="GO:0043709">
    <property type="term" value="P:cell adhesion involved in single-species biofilm formation"/>
    <property type="evidence" value="ECO:0007669"/>
    <property type="project" value="TreeGrafter"/>
</dbReference>
<dbReference type="InterPro" id="IPR050469">
    <property type="entry name" value="Diguanylate_Cyclase"/>
</dbReference>